<evidence type="ECO:0000313" key="9">
    <source>
        <dbReference type="EMBL" id="MBW6437810.1"/>
    </source>
</evidence>
<evidence type="ECO:0000259" key="8">
    <source>
        <dbReference type="Pfam" id="PF08281"/>
    </source>
</evidence>
<name>A0ABS7BA37_9ACTN</name>
<dbReference type="Proteomes" id="UP001519863">
    <property type="component" value="Unassembled WGS sequence"/>
</dbReference>
<evidence type="ECO:0000313" key="10">
    <source>
        <dbReference type="Proteomes" id="UP001519863"/>
    </source>
</evidence>
<dbReference type="PANTHER" id="PTHR43133">
    <property type="entry name" value="RNA POLYMERASE ECF-TYPE SIGMA FACTO"/>
    <property type="match status" value="1"/>
</dbReference>
<protein>
    <submittedName>
        <fullName evidence="9">RNA polymerase sigma factor</fullName>
    </submittedName>
</protein>
<evidence type="ECO:0000259" key="7">
    <source>
        <dbReference type="Pfam" id="PF04542"/>
    </source>
</evidence>
<evidence type="ECO:0000256" key="1">
    <source>
        <dbReference type="ARBA" id="ARBA00010641"/>
    </source>
</evidence>
<dbReference type="Gene3D" id="1.10.1740.10">
    <property type="match status" value="1"/>
</dbReference>
<dbReference type="Pfam" id="PF08281">
    <property type="entry name" value="Sigma70_r4_2"/>
    <property type="match status" value="1"/>
</dbReference>
<keyword evidence="3" id="KW-0731">Sigma factor</keyword>
<comment type="caution">
    <text evidence="9">The sequence shown here is derived from an EMBL/GenBank/DDBJ whole genome shotgun (WGS) entry which is preliminary data.</text>
</comment>
<keyword evidence="4" id="KW-0238">DNA-binding</keyword>
<feature type="domain" description="RNA polymerase sigma-70 region 2" evidence="7">
    <location>
        <begin position="76"/>
        <end position="140"/>
    </location>
</feature>
<dbReference type="EMBL" id="JAHXZI010000016">
    <property type="protein sequence ID" value="MBW6437810.1"/>
    <property type="molecule type" value="Genomic_DNA"/>
</dbReference>
<evidence type="ECO:0000256" key="6">
    <source>
        <dbReference type="SAM" id="MobiDB-lite"/>
    </source>
</evidence>
<organism evidence="9 10">
    <name type="scientific">Actinoplanes hulinensis</name>
    <dbReference type="NCBI Taxonomy" id="1144547"/>
    <lineage>
        <taxon>Bacteria</taxon>
        <taxon>Bacillati</taxon>
        <taxon>Actinomycetota</taxon>
        <taxon>Actinomycetes</taxon>
        <taxon>Micromonosporales</taxon>
        <taxon>Micromonosporaceae</taxon>
        <taxon>Actinoplanes</taxon>
    </lineage>
</organism>
<sequence>MGLQDVILGEPHGGERAGTETLGDPVPADHGRCLHARIINVVKSADGGGVRDEQQEELARRAAAGDRNALEMLLAAIQPGVLRRCSRFLPCYQDAEEACQDVLMQVARNIGGFEGRSKFSTWLHVIIANGSRQTYRTLKRRASEQGYGEMPVDVADARTTSVIAGSRLDLLDALERLESTRAELVAPMVLRDICQLDYKEIATHLGIPEGTVKSRIHQARGQVREYLLAGL</sequence>
<evidence type="ECO:0000256" key="3">
    <source>
        <dbReference type="ARBA" id="ARBA00023082"/>
    </source>
</evidence>
<feature type="domain" description="RNA polymerase sigma factor 70 region 4 type 2" evidence="8">
    <location>
        <begin position="168"/>
        <end position="221"/>
    </location>
</feature>
<gene>
    <name evidence="9" type="ORF">KZ829_29150</name>
</gene>
<dbReference type="SUPFAM" id="SSF88946">
    <property type="entry name" value="Sigma2 domain of RNA polymerase sigma factors"/>
    <property type="match status" value="1"/>
</dbReference>
<evidence type="ECO:0000256" key="4">
    <source>
        <dbReference type="ARBA" id="ARBA00023125"/>
    </source>
</evidence>
<keyword evidence="2" id="KW-0805">Transcription regulation</keyword>
<proteinExistence type="inferred from homology"/>
<dbReference type="Gene3D" id="1.10.10.10">
    <property type="entry name" value="Winged helix-like DNA-binding domain superfamily/Winged helix DNA-binding domain"/>
    <property type="match status" value="1"/>
</dbReference>
<dbReference type="InterPro" id="IPR014284">
    <property type="entry name" value="RNA_pol_sigma-70_dom"/>
</dbReference>
<dbReference type="NCBIfam" id="TIGR02937">
    <property type="entry name" value="sigma70-ECF"/>
    <property type="match status" value="1"/>
</dbReference>
<dbReference type="SUPFAM" id="SSF88659">
    <property type="entry name" value="Sigma3 and sigma4 domains of RNA polymerase sigma factors"/>
    <property type="match status" value="1"/>
</dbReference>
<dbReference type="Pfam" id="PF04542">
    <property type="entry name" value="Sigma70_r2"/>
    <property type="match status" value="1"/>
</dbReference>
<reference evidence="9 10" key="1">
    <citation type="journal article" date="2013" name="Antonie Van Leeuwenhoek">
        <title>Actinoplanes hulinensis sp. nov., a novel actinomycete isolated from soybean root (Glycine max (L.) Merr).</title>
        <authorList>
            <person name="Shen Y."/>
            <person name="Liu C."/>
            <person name="Wang X."/>
            <person name="Zhao J."/>
            <person name="Jia F."/>
            <person name="Zhang Y."/>
            <person name="Wang L."/>
            <person name="Yang D."/>
            <person name="Xiang W."/>
        </authorList>
    </citation>
    <scope>NUCLEOTIDE SEQUENCE [LARGE SCALE GENOMIC DNA]</scope>
    <source>
        <strain evidence="9 10">NEAU-M9</strain>
    </source>
</reference>
<dbReference type="InterPro" id="IPR007627">
    <property type="entry name" value="RNA_pol_sigma70_r2"/>
</dbReference>
<dbReference type="InterPro" id="IPR036388">
    <property type="entry name" value="WH-like_DNA-bd_sf"/>
</dbReference>
<keyword evidence="5" id="KW-0804">Transcription</keyword>
<feature type="region of interest" description="Disordered" evidence="6">
    <location>
        <begin position="1"/>
        <end position="25"/>
    </location>
</feature>
<keyword evidence="10" id="KW-1185">Reference proteome</keyword>
<dbReference type="InterPro" id="IPR013249">
    <property type="entry name" value="RNA_pol_sigma70_r4_t2"/>
</dbReference>
<dbReference type="InterPro" id="IPR013324">
    <property type="entry name" value="RNA_pol_sigma_r3/r4-like"/>
</dbReference>
<dbReference type="InterPro" id="IPR039425">
    <property type="entry name" value="RNA_pol_sigma-70-like"/>
</dbReference>
<comment type="similarity">
    <text evidence="1">Belongs to the sigma-70 factor family. ECF subfamily.</text>
</comment>
<dbReference type="InterPro" id="IPR013325">
    <property type="entry name" value="RNA_pol_sigma_r2"/>
</dbReference>
<dbReference type="CDD" id="cd06171">
    <property type="entry name" value="Sigma70_r4"/>
    <property type="match status" value="1"/>
</dbReference>
<dbReference type="PANTHER" id="PTHR43133:SF8">
    <property type="entry name" value="RNA POLYMERASE SIGMA FACTOR HI_1459-RELATED"/>
    <property type="match status" value="1"/>
</dbReference>
<accession>A0ABS7BA37</accession>
<evidence type="ECO:0000256" key="2">
    <source>
        <dbReference type="ARBA" id="ARBA00023015"/>
    </source>
</evidence>
<evidence type="ECO:0000256" key="5">
    <source>
        <dbReference type="ARBA" id="ARBA00023163"/>
    </source>
</evidence>